<keyword evidence="11" id="KW-0548">Nucleotidyltransferase</keyword>
<keyword evidence="7 9" id="KW-0472">Membrane</keyword>
<dbReference type="InterPro" id="IPR043128">
    <property type="entry name" value="Rev_trsase/Diguanyl_cyclase"/>
</dbReference>
<comment type="cofactor">
    <cofactor evidence="1">
        <name>Mg(2+)</name>
        <dbReference type="ChEBI" id="CHEBI:18420"/>
    </cofactor>
</comment>
<dbReference type="Pfam" id="PF05231">
    <property type="entry name" value="MASE1"/>
    <property type="match status" value="1"/>
</dbReference>
<dbReference type="SUPFAM" id="SSF55073">
    <property type="entry name" value="Nucleotide cyclase"/>
    <property type="match status" value="1"/>
</dbReference>
<evidence type="ECO:0000256" key="8">
    <source>
        <dbReference type="ARBA" id="ARBA00034247"/>
    </source>
</evidence>
<gene>
    <name evidence="11" type="primary">ycdT_4</name>
    <name evidence="11" type="ORF">NCTC10738_03525</name>
</gene>
<dbReference type="GO" id="GO:0043709">
    <property type="term" value="P:cell adhesion involved in single-species biofilm formation"/>
    <property type="evidence" value="ECO:0007669"/>
    <property type="project" value="TreeGrafter"/>
</dbReference>
<keyword evidence="12" id="KW-1185">Reference proteome</keyword>
<feature type="transmembrane region" description="Helical" evidence="9">
    <location>
        <begin position="12"/>
        <end position="35"/>
    </location>
</feature>
<feature type="transmembrane region" description="Helical" evidence="9">
    <location>
        <begin position="266"/>
        <end position="285"/>
    </location>
</feature>
<dbReference type="NCBIfam" id="TIGR00254">
    <property type="entry name" value="GGDEF"/>
    <property type="match status" value="1"/>
</dbReference>
<dbReference type="EMBL" id="UGYO01000002">
    <property type="protein sequence ID" value="SUJ02717.1"/>
    <property type="molecule type" value="Genomic_DNA"/>
</dbReference>
<evidence type="ECO:0000256" key="5">
    <source>
        <dbReference type="ARBA" id="ARBA00022692"/>
    </source>
</evidence>
<dbReference type="GO" id="GO:1902201">
    <property type="term" value="P:negative regulation of bacterial-type flagellum-dependent cell motility"/>
    <property type="evidence" value="ECO:0007669"/>
    <property type="project" value="TreeGrafter"/>
</dbReference>
<organism evidence="11 12">
    <name type="scientific">Shewanella algae</name>
    <dbReference type="NCBI Taxonomy" id="38313"/>
    <lineage>
        <taxon>Bacteria</taxon>
        <taxon>Pseudomonadati</taxon>
        <taxon>Pseudomonadota</taxon>
        <taxon>Gammaproteobacteria</taxon>
        <taxon>Alteromonadales</taxon>
        <taxon>Shewanellaceae</taxon>
        <taxon>Shewanella</taxon>
    </lineage>
</organism>
<evidence type="ECO:0000256" key="9">
    <source>
        <dbReference type="SAM" id="Phobius"/>
    </source>
</evidence>
<dbReference type="InterPro" id="IPR050469">
    <property type="entry name" value="Diguanylate_Cyclase"/>
</dbReference>
<evidence type="ECO:0000256" key="3">
    <source>
        <dbReference type="ARBA" id="ARBA00012528"/>
    </source>
</evidence>
<dbReference type="InterPro" id="IPR007895">
    <property type="entry name" value="MASE1"/>
</dbReference>
<dbReference type="Gene3D" id="3.30.70.270">
    <property type="match status" value="1"/>
</dbReference>
<dbReference type="GO" id="GO:0052621">
    <property type="term" value="F:diguanylate cyclase activity"/>
    <property type="evidence" value="ECO:0007669"/>
    <property type="project" value="UniProtKB-EC"/>
</dbReference>
<feature type="transmembrane region" description="Helical" evidence="9">
    <location>
        <begin position="158"/>
        <end position="179"/>
    </location>
</feature>
<comment type="subcellular location">
    <subcellularLocation>
        <location evidence="2">Cell membrane</location>
        <topology evidence="2">Multi-pass membrane protein</topology>
    </subcellularLocation>
</comment>
<evidence type="ECO:0000313" key="12">
    <source>
        <dbReference type="Proteomes" id="UP000254069"/>
    </source>
</evidence>
<sequence length="466" mass="51128">MTDLRRWGRDEWLLLLLGGLVCYLSGRLGMATLVLQPSNITLLWLPSGIGLILCLRFGAVAIVPLFIASFLANLPGLNNGHLSQTLLHTWVSAAIDALMPLLAARMLRWALPMGLQRARELLGFGIYACVIPVALSSILLAANLVWGGYIDKSYWPTMAVMLFLADALGIVLVYQVYLGWSERFFISQRQIRASLLSILALVLIFSLAFGNQPWVLYLLLPVLVMQAFEGSFLLTCSLSSGAFIVVICGSAKGLGPFDAGLYSAETAELAAFCFANALVLLGIALQNRQLRLSEQHREAWQQVAFRDPLTGLLNRRGFEPQLELVDKQARLNREDYSLALLDLDHFKLINDSFGHATGDKVLKQLAGLMQAQCRQSDAIARIGGEEFAILLPNCAPAQAVHLMERLRARVADEDFHDESGQPIRLSISVGLVSGPAGCRSGKDLQDKADHFLYVAKAEGRNRVVQG</sequence>
<comment type="catalytic activity">
    <reaction evidence="8">
        <text>2 GTP = 3',3'-c-di-GMP + 2 diphosphate</text>
        <dbReference type="Rhea" id="RHEA:24898"/>
        <dbReference type="ChEBI" id="CHEBI:33019"/>
        <dbReference type="ChEBI" id="CHEBI:37565"/>
        <dbReference type="ChEBI" id="CHEBI:58805"/>
        <dbReference type="EC" id="2.7.7.65"/>
    </reaction>
</comment>
<evidence type="ECO:0000313" key="11">
    <source>
        <dbReference type="EMBL" id="SUJ02717.1"/>
    </source>
</evidence>
<proteinExistence type="predicted"/>
<keyword evidence="11" id="KW-0808">Transferase</keyword>
<dbReference type="Proteomes" id="UP000254069">
    <property type="component" value="Unassembled WGS sequence"/>
</dbReference>
<dbReference type="InterPro" id="IPR029787">
    <property type="entry name" value="Nucleotide_cyclase"/>
</dbReference>
<keyword evidence="6 9" id="KW-1133">Transmembrane helix</keyword>
<dbReference type="FunFam" id="3.30.70.270:FF:000001">
    <property type="entry name" value="Diguanylate cyclase domain protein"/>
    <property type="match status" value="1"/>
</dbReference>
<evidence type="ECO:0000256" key="4">
    <source>
        <dbReference type="ARBA" id="ARBA00022475"/>
    </source>
</evidence>
<dbReference type="AlphaFoldDB" id="A0A380BMD1"/>
<feature type="domain" description="GGDEF" evidence="10">
    <location>
        <begin position="334"/>
        <end position="466"/>
    </location>
</feature>
<accession>A0A380BMD1</accession>
<dbReference type="EC" id="2.7.7.65" evidence="3"/>
<feature type="transmembrane region" description="Helical" evidence="9">
    <location>
        <begin position="191"/>
        <end position="210"/>
    </location>
</feature>
<feature type="transmembrane region" description="Helical" evidence="9">
    <location>
        <begin position="230"/>
        <end position="254"/>
    </location>
</feature>
<dbReference type="GO" id="GO:0005886">
    <property type="term" value="C:plasma membrane"/>
    <property type="evidence" value="ECO:0007669"/>
    <property type="project" value="UniProtKB-SubCell"/>
</dbReference>
<feature type="transmembrane region" description="Helical" evidence="9">
    <location>
        <begin position="42"/>
        <end position="67"/>
    </location>
</feature>
<dbReference type="PANTHER" id="PTHR45138">
    <property type="entry name" value="REGULATORY COMPONENTS OF SENSORY TRANSDUCTION SYSTEM"/>
    <property type="match status" value="1"/>
</dbReference>
<dbReference type="SMART" id="SM00267">
    <property type="entry name" value="GGDEF"/>
    <property type="match status" value="1"/>
</dbReference>
<keyword evidence="4" id="KW-1003">Cell membrane</keyword>
<evidence type="ECO:0000256" key="7">
    <source>
        <dbReference type="ARBA" id="ARBA00023136"/>
    </source>
</evidence>
<dbReference type="Pfam" id="PF00990">
    <property type="entry name" value="GGDEF"/>
    <property type="match status" value="1"/>
</dbReference>
<keyword evidence="5 9" id="KW-0812">Transmembrane</keyword>
<reference evidence="11 12" key="1">
    <citation type="submission" date="2018-06" db="EMBL/GenBank/DDBJ databases">
        <authorList>
            <consortium name="Pathogen Informatics"/>
            <person name="Doyle S."/>
        </authorList>
    </citation>
    <scope>NUCLEOTIDE SEQUENCE [LARGE SCALE GENOMIC DNA]</scope>
    <source>
        <strain evidence="11 12">NCTC10738</strain>
    </source>
</reference>
<evidence type="ECO:0000256" key="6">
    <source>
        <dbReference type="ARBA" id="ARBA00022989"/>
    </source>
</evidence>
<evidence type="ECO:0000259" key="10">
    <source>
        <dbReference type="PROSITE" id="PS50887"/>
    </source>
</evidence>
<protein>
    <recommendedName>
        <fullName evidence="3">diguanylate cyclase</fullName>
        <ecNumber evidence="3">2.7.7.65</ecNumber>
    </recommendedName>
</protein>
<dbReference type="InterPro" id="IPR000160">
    <property type="entry name" value="GGDEF_dom"/>
</dbReference>
<feature type="transmembrane region" description="Helical" evidence="9">
    <location>
        <begin position="124"/>
        <end position="146"/>
    </location>
</feature>
<name>A0A380BMD1_9GAMM</name>
<evidence type="ECO:0000256" key="2">
    <source>
        <dbReference type="ARBA" id="ARBA00004651"/>
    </source>
</evidence>
<dbReference type="PROSITE" id="PS50887">
    <property type="entry name" value="GGDEF"/>
    <property type="match status" value="1"/>
</dbReference>
<dbReference type="PANTHER" id="PTHR45138:SF9">
    <property type="entry name" value="DIGUANYLATE CYCLASE DGCM-RELATED"/>
    <property type="match status" value="1"/>
</dbReference>
<evidence type="ECO:0000256" key="1">
    <source>
        <dbReference type="ARBA" id="ARBA00001946"/>
    </source>
</evidence>
<dbReference type="CDD" id="cd01949">
    <property type="entry name" value="GGDEF"/>
    <property type="match status" value="1"/>
</dbReference>
<dbReference type="RefSeq" id="WP_115390230.1">
    <property type="nucleotide sequence ID" value="NZ_JADZHC010000054.1"/>
</dbReference>